<dbReference type="eggNOG" id="ENOG5030744">
    <property type="taxonomic scope" value="Bacteria"/>
</dbReference>
<keyword evidence="1" id="KW-0472">Membrane</keyword>
<gene>
    <name evidence="2" type="ORF">N780_16105</name>
</gene>
<feature type="transmembrane region" description="Helical" evidence="1">
    <location>
        <begin position="132"/>
        <end position="154"/>
    </location>
</feature>
<comment type="caution">
    <text evidence="2">The sequence shown here is derived from an EMBL/GenBank/DDBJ whole genome shotgun (WGS) entry which is preliminary data.</text>
</comment>
<name>A0A0A2UUD2_9BACI</name>
<organism evidence="2 3">
    <name type="scientific">Pontibacillus chungwhensis BH030062</name>
    <dbReference type="NCBI Taxonomy" id="1385513"/>
    <lineage>
        <taxon>Bacteria</taxon>
        <taxon>Bacillati</taxon>
        <taxon>Bacillota</taxon>
        <taxon>Bacilli</taxon>
        <taxon>Bacillales</taxon>
        <taxon>Bacillaceae</taxon>
        <taxon>Pontibacillus</taxon>
    </lineage>
</organism>
<feature type="transmembrane region" description="Helical" evidence="1">
    <location>
        <begin position="98"/>
        <end position="120"/>
    </location>
</feature>
<evidence type="ECO:0000313" key="3">
    <source>
        <dbReference type="Proteomes" id="UP000030153"/>
    </source>
</evidence>
<keyword evidence="1" id="KW-1133">Transmembrane helix</keyword>
<dbReference type="OrthoDB" id="1778118at2"/>
<dbReference type="Proteomes" id="UP000030153">
    <property type="component" value="Unassembled WGS sequence"/>
</dbReference>
<sequence length="207" mass="22867">MRYAKKVPEWRPDIHESLVEQGWIPLKEPKSLKMAILYSVPFMIVGGGGAVLSLSISWDVTIEQFGIDPETGAISFTINLLSIIGFLFILLLHELLHLIFIPRFITSTSTYIGLAFYGGFVTTEEEISKGRYILITLAPYLLLSIIGPVVLGIVGWMPAMIGAFIFLNGMASSVDLLNFLLISTQVPNGAHLKSNGSFTYWKQKAEA</sequence>
<feature type="transmembrane region" description="Helical" evidence="1">
    <location>
        <begin position="160"/>
        <end position="182"/>
    </location>
</feature>
<dbReference type="EMBL" id="AVBG01000004">
    <property type="protein sequence ID" value="KGP91872.1"/>
    <property type="molecule type" value="Genomic_DNA"/>
</dbReference>
<feature type="transmembrane region" description="Helical" evidence="1">
    <location>
        <begin position="35"/>
        <end position="60"/>
    </location>
</feature>
<feature type="transmembrane region" description="Helical" evidence="1">
    <location>
        <begin position="72"/>
        <end position="92"/>
    </location>
</feature>
<reference evidence="2 3" key="1">
    <citation type="submission" date="2013-08" db="EMBL/GenBank/DDBJ databases">
        <title>Genome of Pontibacillus chungwhensis.</title>
        <authorList>
            <person name="Wang Q."/>
            <person name="Wang G."/>
        </authorList>
    </citation>
    <scope>NUCLEOTIDE SEQUENCE [LARGE SCALE GENOMIC DNA]</scope>
    <source>
        <strain evidence="2 3">BH030062</strain>
    </source>
</reference>
<keyword evidence="1" id="KW-0812">Transmembrane</keyword>
<evidence type="ECO:0000313" key="2">
    <source>
        <dbReference type="EMBL" id="KGP91872.1"/>
    </source>
</evidence>
<dbReference type="AlphaFoldDB" id="A0A0A2UUD2"/>
<keyword evidence="3" id="KW-1185">Reference proteome</keyword>
<dbReference type="RefSeq" id="WP_036781973.1">
    <property type="nucleotide sequence ID" value="NZ_AVBG01000004.1"/>
</dbReference>
<dbReference type="InterPro" id="IPR021683">
    <property type="entry name" value="DUF3267"/>
</dbReference>
<accession>A0A0A2UUD2</accession>
<evidence type="ECO:0008006" key="4">
    <source>
        <dbReference type="Google" id="ProtNLM"/>
    </source>
</evidence>
<dbReference type="STRING" id="1385513.N780_16105"/>
<protein>
    <recommendedName>
        <fullName evidence="4">DUF3267 domain-containing protein</fullName>
    </recommendedName>
</protein>
<proteinExistence type="predicted"/>
<dbReference type="Pfam" id="PF11667">
    <property type="entry name" value="DUF3267"/>
    <property type="match status" value="1"/>
</dbReference>
<evidence type="ECO:0000256" key="1">
    <source>
        <dbReference type="SAM" id="Phobius"/>
    </source>
</evidence>